<dbReference type="SUPFAM" id="SSF48452">
    <property type="entry name" value="TPR-like"/>
    <property type="match status" value="1"/>
</dbReference>
<feature type="signal peptide" evidence="2">
    <location>
        <begin position="1"/>
        <end position="32"/>
    </location>
</feature>
<dbReference type="InterPro" id="IPR011990">
    <property type="entry name" value="TPR-like_helical_dom_sf"/>
</dbReference>
<feature type="compositionally biased region" description="Basic and acidic residues" evidence="1">
    <location>
        <begin position="449"/>
        <end position="464"/>
    </location>
</feature>
<dbReference type="PROSITE" id="PS51724">
    <property type="entry name" value="SPOR"/>
    <property type="match status" value="1"/>
</dbReference>
<gene>
    <name evidence="4" type="ORF">LZ536_05410</name>
</gene>
<sequence length="580" mass="61286">MIRFMLKSLPSRAGRAALVASAVFVPIAPACAQYIGAAPPPPEAPAPGTVESPEAALARNVRLIALNPRNFQALVAAGRAALATGDPQAAIGFYGRAEDVSPNSWQPQAGKAAAMVAMGDPSDALPYFAKAQSFGATQMQIAVDRGLAFDLTGDQAKAQSDYRVALVGADADEARRRLAVSLAISRNIKAAADTIEPLLARRDPEATRINAFILALAGDREGARRTIDAVMPGAGASFEPFFKMLPVLRPDEKAAAVHLGIFPKDAAQRYASAEPVPISPVVSIGNSAPQRQAALAQKQARTQAKKPIKVADAPVRAVQEAAKPSTYMAMVRPSLDPSRFASTRRPKTQTADSARPDAADKDPEPRPADRLNDIAESLKQEPADPPAGDGLVKVADAQAPEPPPVAAVEPAFVFEGPPISRPKVETTRSVIIQPKAKVADATLSTPKVENARSTKAAAEDKKKADKLAAEKKAKAEADKKEKAEAAKLGVAGSNWVQLAGGANQDRLATEYKRLSAKAGSVLKSRSGYVTNGKDYFRLLVGPFASADDAQDFVTKLDKAGVDSFRWTRNPAQIRIEKLKS</sequence>
<feature type="region of interest" description="Disordered" evidence="1">
    <location>
        <begin position="328"/>
        <end position="369"/>
    </location>
</feature>
<evidence type="ECO:0000313" key="5">
    <source>
        <dbReference type="Proteomes" id="UP001165363"/>
    </source>
</evidence>
<name>A0ABT0RLD2_9SPHN</name>
<dbReference type="SUPFAM" id="SSF110997">
    <property type="entry name" value="Sporulation related repeat"/>
    <property type="match status" value="1"/>
</dbReference>
<keyword evidence="2" id="KW-0732">Signal</keyword>
<accession>A0ABT0RLD2</accession>
<dbReference type="RefSeq" id="WP_249847268.1">
    <property type="nucleotide sequence ID" value="NZ_JAMGBD010000001.1"/>
</dbReference>
<reference evidence="4" key="1">
    <citation type="submission" date="2022-05" db="EMBL/GenBank/DDBJ databases">
        <authorList>
            <person name="Jo J.-H."/>
            <person name="Im W.-T."/>
        </authorList>
    </citation>
    <scope>NUCLEOTIDE SEQUENCE</scope>
    <source>
        <strain evidence="4">SE158</strain>
    </source>
</reference>
<dbReference type="EMBL" id="JAMGBD010000001">
    <property type="protein sequence ID" value="MCL6683340.1"/>
    <property type="molecule type" value="Genomic_DNA"/>
</dbReference>
<proteinExistence type="predicted"/>
<dbReference type="InterPro" id="IPR036680">
    <property type="entry name" value="SPOR-like_sf"/>
</dbReference>
<dbReference type="Gene3D" id="1.25.40.10">
    <property type="entry name" value="Tetratricopeptide repeat domain"/>
    <property type="match status" value="1"/>
</dbReference>
<dbReference type="Pfam" id="PF05036">
    <property type="entry name" value="SPOR"/>
    <property type="match status" value="1"/>
</dbReference>
<evidence type="ECO:0000313" key="4">
    <source>
        <dbReference type="EMBL" id="MCL6683340.1"/>
    </source>
</evidence>
<feature type="compositionally biased region" description="Basic and acidic residues" evidence="1">
    <location>
        <begin position="354"/>
        <end position="369"/>
    </location>
</feature>
<evidence type="ECO:0000256" key="2">
    <source>
        <dbReference type="SAM" id="SignalP"/>
    </source>
</evidence>
<feature type="domain" description="SPOR" evidence="3">
    <location>
        <begin position="488"/>
        <end position="569"/>
    </location>
</feature>
<feature type="region of interest" description="Disordered" evidence="1">
    <location>
        <begin position="443"/>
        <end position="464"/>
    </location>
</feature>
<evidence type="ECO:0000259" key="3">
    <source>
        <dbReference type="PROSITE" id="PS51724"/>
    </source>
</evidence>
<feature type="chain" id="PRO_5046309871" evidence="2">
    <location>
        <begin position="33"/>
        <end position="580"/>
    </location>
</feature>
<dbReference type="InterPro" id="IPR007730">
    <property type="entry name" value="SPOR-like_dom"/>
</dbReference>
<dbReference type="Gene3D" id="3.30.70.1070">
    <property type="entry name" value="Sporulation related repeat"/>
    <property type="match status" value="1"/>
</dbReference>
<comment type="caution">
    <text evidence="4">The sequence shown here is derived from an EMBL/GenBank/DDBJ whole genome shotgun (WGS) entry which is preliminary data.</text>
</comment>
<dbReference type="Proteomes" id="UP001165363">
    <property type="component" value="Unassembled WGS sequence"/>
</dbReference>
<organism evidence="4 5">
    <name type="scientific">Sphingomonas alba</name>
    <dbReference type="NCBI Taxonomy" id="2908208"/>
    <lineage>
        <taxon>Bacteria</taxon>
        <taxon>Pseudomonadati</taxon>
        <taxon>Pseudomonadota</taxon>
        <taxon>Alphaproteobacteria</taxon>
        <taxon>Sphingomonadales</taxon>
        <taxon>Sphingomonadaceae</taxon>
        <taxon>Sphingomonas</taxon>
    </lineage>
</organism>
<protein>
    <submittedName>
        <fullName evidence="4">SPOR domain-containing protein</fullName>
    </submittedName>
</protein>
<evidence type="ECO:0000256" key="1">
    <source>
        <dbReference type="SAM" id="MobiDB-lite"/>
    </source>
</evidence>
<keyword evidence="5" id="KW-1185">Reference proteome</keyword>